<evidence type="ECO:0000313" key="2">
    <source>
        <dbReference type="EMBL" id="APZ92901.1"/>
    </source>
</evidence>
<organism evidence="2 3">
    <name type="scientific">Fuerstiella marisgermanici</name>
    <dbReference type="NCBI Taxonomy" id="1891926"/>
    <lineage>
        <taxon>Bacteria</taxon>
        <taxon>Pseudomonadati</taxon>
        <taxon>Planctomycetota</taxon>
        <taxon>Planctomycetia</taxon>
        <taxon>Planctomycetales</taxon>
        <taxon>Planctomycetaceae</taxon>
        <taxon>Fuerstiella</taxon>
    </lineage>
</organism>
<keyword evidence="1" id="KW-0732">Signal</keyword>
<dbReference type="PROSITE" id="PS51257">
    <property type="entry name" value="PROKAR_LIPOPROTEIN"/>
    <property type="match status" value="1"/>
</dbReference>
<reference evidence="2 3" key="1">
    <citation type="journal article" date="2016" name="Front. Microbiol.">
        <title>Fuerstia marisgermanicae gen. nov., sp. nov., an Unusual Member of the Phylum Planctomycetes from the German Wadden Sea.</title>
        <authorList>
            <person name="Kohn T."/>
            <person name="Heuer A."/>
            <person name="Jogler M."/>
            <person name="Vollmers J."/>
            <person name="Boedeker C."/>
            <person name="Bunk B."/>
            <person name="Rast P."/>
            <person name="Borchert D."/>
            <person name="Glockner I."/>
            <person name="Freese H.M."/>
            <person name="Klenk H.P."/>
            <person name="Overmann J."/>
            <person name="Kaster A.K."/>
            <person name="Rohde M."/>
            <person name="Wiegand S."/>
            <person name="Jogler C."/>
        </authorList>
    </citation>
    <scope>NUCLEOTIDE SEQUENCE [LARGE SCALE GENOMIC DNA]</scope>
    <source>
        <strain evidence="2 3">NH11</strain>
    </source>
</reference>
<dbReference type="AlphaFoldDB" id="A0A1P8WFS0"/>
<protein>
    <submittedName>
        <fullName evidence="2">Uncharacterized protein</fullName>
    </submittedName>
</protein>
<dbReference type="KEGG" id="fmr:Fuma_02513"/>
<name>A0A1P8WFS0_9PLAN</name>
<dbReference type="EMBL" id="CP017641">
    <property type="protein sequence ID" value="APZ92901.1"/>
    <property type="molecule type" value="Genomic_DNA"/>
</dbReference>
<evidence type="ECO:0000256" key="1">
    <source>
        <dbReference type="SAM" id="SignalP"/>
    </source>
</evidence>
<dbReference type="STRING" id="1891926.Fuma_02513"/>
<feature type="chain" id="PRO_5013224541" evidence="1">
    <location>
        <begin position="19"/>
        <end position="153"/>
    </location>
</feature>
<evidence type="ECO:0000313" key="3">
    <source>
        <dbReference type="Proteomes" id="UP000187735"/>
    </source>
</evidence>
<accession>A0A1P8WFS0</accession>
<sequence precursor="true">MFPCAAKFLTLLSVILHAGLGCCAHHGHCSVPSATPSAAEPQKSNEAHRCSCEFHAHNATAAASEDAVNVGTGDDSCPCGDDHQGCTDHCSWLTNSKVEVPTDHHIALPAAIADAWSERTSSASLVASISSAEPPCLSDSKDTLRAKAQVWRL</sequence>
<keyword evidence="3" id="KW-1185">Reference proteome</keyword>
<proteinExistence type="predicted"/>
<feature type="signal peptide" evidence="1">
    <location>
        <begin position="1"/>
        <end position="18"/>
    </location>
</feature>
<gene>
    <name evidence="2" type="ORF">Fuma_02513</name>
</gene>
<dbReference type="Proteomes" id="UP000187735">
    <property type="component" value="Chromosome"/>
</dbReference>